<keyword evidence="1" id="KW-0812">Transmembrane</keyword>
<feature type="chain" id="PRO_5036381588" evidence="2">
    <location>
        <begin position="19"/>
        <end position="225"/>
    </location>
</feature>
<comment type="caution">
    <text evidence="3">The sequence shown here is derived from an EMBL/GenBank/DDBJ whole genome shotgun (WGS) entry which is preliminary data.</text>
</comment>
<proteinExistence type="predicted"/>
<evidence type="ECO:0000256" key="2">
    <source>
        <dbReference type="SAM" id="SignalP"/>
    </source>
</evidence>
<evidence type="ECO:0000313" key="4">
    <source>
        <dbReference type="EMBL" id="KAF0312799.1"/>
    </source>
</evidence>
<keyword evidence="5" id="KW-1185">Reference proteome</keyword>
<feature type="signal peptide" evidence="2">
    <location>
        <begin position="1"/>
        <end position="18"/>
    </location>
</feature>
<evidence type="ECO:0000313" key="3">
    <source>
        <dbReference type="EMBL" id="KAF0288208.1"/>
    </source>
</evidence>
<keyword evidence="2" id="KW-0732">Signal</keyword>
<keyword evidence="1" id="KW-1133">Transmembrane helix</keyword>
<feature type="transmembrane region" description="Helical" evidence="1">
    <location>
        <begin position="71"/>
        <end position="92"/>
    </location>
</feature>
<name>A0A6A4VCQ2_AMPAM</name>
<sequence>MFSSPVFVCALLVAGAAASSVPVSQRARGGKIDGGSESFFRGGFQPSVAVPLERRSDSHTAASTSSYQANLPAVVITVLLVIGTIVIVPLIASKLFGLGSSSFLNLGGYGRSEDGGADLTSLMSLLDEALQKHDVDATSCMQLGVCSYVRRAALDIVEGRADSTDLIVDGISSNPLLSSWLDGTSILEASNVGRSGADCAQTYGTCSLNAASVVSAVGDLISRAN</sequence>
<accession>A0A6A4VCQ2</accession>
<gene>
    <name evidence="3" type="ORF">FJT64_013410</name>
    <name evidence="4" type="ORF">FJT64_016555</name>
</gene>
<dbReference type="OrthoDB" id="6356735at2759"/>
<dbReference type="EMBL" id="VIIS01002124">
    <property type="protein sequence ID" value="KAF0288208.1"/>
    <property type="molecule type" value="Genomic_DNA"/>
</dbReference>
<dbReference type="EMBL" id="VIIS01000136">
    <property type="protein sequence ID" value="KAF0312799.1"/>
    <property type="molecule type" value="Genomic_DNA"/>
</dbReference>
<reference evidence="3 5" key="1">
    <citation type="submission" date="2019-07" db="EMBL/GenBank/DDBJ databases">
        <title>Draft genome assembly of a fouling barnacle, Amphibalanus amphitrite (Darwin, 1854): The first reference genome for Thecostraca.</title>
        <authorList>
            <person name="Kim W."/>
        </authorList>
    </citation>
    <scope>NUCLEOTIDE SEQUENCE [LARGE SCALE GENOMIC DNA]</scope>
    <source>
        <strain evidence="3">SNU_AA5</strain>
        <tissue evidence="3">Soma without cirri and trophi</tissue>
    </source>
</reference>
<dbReference type="AlphaFoldDB" id="A0A6A4VCQ2"/>
<evidence type="ECO:0000313" key="5">
    <source>
        <dbReference type="Proteomes" id="UP000440578"/>
    </source>
</evidence>
<protein>
    <submittedName>
        <fullName evidence="3">Uncharacterized protein</fullName>
    </submittedName>
</protein>
<organism evidence="3 5">
    <name type="scientific">Amphibalanus amphitrite</name>
    <name type="common">Striped barnacle</name>
    <name type="synonym">Balanus amphitrite</name>
    <dbReference type="NCBI Taxonomy" id="1232801"/>
    <lineage>
        <taxon>Eukaryota</taxon>
        <taxon>Metazoa</taxon>
        <taxon>Ecdysozoa</taxon>
        <taxon>Arthropoda</taxon>
        <taxon>Crustacea</taxon>
        <taxon>Multicrustacea</taxon>
        <taxon>Cirripedia</taxon>
        <taxon>Thoracica</taxon>
        <taxon>Thoracicalcarea</taxon>
        <taxon>Balanomorpha</taxon>
        <taxon>Balanoidea</taxon>
        <taxon>Balanidae</taxon>
        <taxon>Amphibalaninae</taxon>
        <taxon>Amphibalanus</taxon>
    </lineage>
</organism>
<keyword evidence="1" id="KW-0472">Membrane</keyword>
<evidence type="ECO:0000256" key="1">
    <source>
        <dbReference type="SAM" id="Phobius"/>
    </source>
</evidence>
<dbReference type="Proteomes" id="UP000440578">
    <property type="component" value="Unassembled WGS sequence"/>
</dbReference>